<gene>
    <name evidence="1" type="ORF">BDV98DRAFT_315630</name>
</gene>
<organism evidence="1 2">
    <name type="scientific">Pterulicium gracile</name>
    <dbReference type="NCBI Taxonomy" id="1884261"/>
    <lineage>
        <taxon>Eukaryota</taxon>
        <taxon>Fungi</taxon>
        <taxon>Dikarya</taxon>
        <taxon>Basidiomycota</taxon>
        <taxon>Agaricomycotina</taxon>
        <taxon>Agaricomycetes</taxon>
        <taxon>Agaricomycetidae</taxon>
        <taxon>Agaricales</taxon>
        <taxon>Pleurotineae</taxon>
        <taxon>Pterulaceae</taxon>
        <taxon>Pterulicium</taxon>
    </lineage>
</organism>
<dbReference type="EMBL" id="ML178818">
    <property type="protein sequence ID" value="TFL04398.1"/>
    <property type="molecule type" value="Genomic_DNA"/>
</dbReference>
<name>A0A5C3QSS0_9AGAR</name>
<keyword evidence="2" id="KW-1185">Reference proteome</keyword>
<dbReference type="AlphaFoldDB" id="A0A5C3QSS0"/>
<dbReference type="Proteomes" id="UP000305067">
    <property type="component" value="Unassembled WGS sequence"/>
</dbReference>
<reference evidence="1 2" key="1">
    <citation type="journal article" date="2019" name="Nat. Ecol. Evol.">
        <title>Megaphylogeny resolves global patterns of mushroom evolution.</title>
        <authorList>
            <person name="Varga T."/>
            <person name="Krizsan K."/>
            <person name="Foldi C."/>
            <person name="Dima B."/>
            <person name="Sanchez-Garcia M."/>
            <person name="Sanchez-Ramirez S."/>
            <person name="Szollosi G.J."/>
            <person name="Szarkandi J.G."/>
            <person name="Papp V."/>
            <person name="Albert L."/>
            <person name="Andreopoulos W."/>
            <person name="Angelini C."/>
            <person name="Antonin V."/>
            <person name="Barry K.W."/>
            <person name="Bougher N.L."/>
            <person name="Buchanan P."/>
            <person name="Buyck B."/>
            <person name="Bense V."/>
            <person name="Catcheside P."/>
            <person name="Chovatia M."/>
            <person name="Cooper J."/>
            <person name="Damon W."/>
            <person name="Desjardin D."/>
            <person name="Finy P."/>
            <person name="Geml J."/>
            <person name="Haridas S."/>
            <person name="Hughes K."/>
            <person name="Justo A."/>
            <person name="Karasinski D."/>
            <person name="Kautmanova I."/>
            <person name="Kiss B."/>
            <person name="Kocsube S."/>
            <person name="Kotiranta H."/>
            <person name="LaButti K.M."/>
            <person name="Lechner B.E."/>
            <person name="Liimatainen K."/>
            <person name="Lipzen A."/>
            <person name="Lukacs Z."/>
            <person name="Mihaltcheva S."/>
            <person name="Morgado L.N."/>
            <person name="Niskanen T."/>
            <person name="Noordeloos M.E."/>
            <person name="Ohm R.A."/>
            <person name="Ortiz-Santana B."/>
            <person name="Ovrebo C."/>
            <person name="Racz N."/>
            <person name="Riley R."/>
            <person name="Savchenko A."/>
            <person name="Shiryaev A."/>
            <person name="Soop K."/>
            <person name="Spirin V."/>
            <person name="Szebenyi C."/>
            <person name="Tomsovsky M."/>
            <person name="Tulloss R.E."/>
            <person name="Uehling J."/>
            <person name="Grigoriev I.V."/>
            <person name="Vagvolgyi C."/>
            <person name="Papp T."/>
            <person name="Martin F.M."/>
            <person name="Miettinen O."/>
            <person name="Hibbett D.S."/>
            <person name="Nagy L.G."/>
        </authorList>
    </citation>
    <scope>NUCLEOTIDE SEQUENCE [LARGE SCALE GENOMIC DNA]</scope>
    <source>
        <strain evidence="1 2">CBS 309.79</strain>
    </source>
</reference>
<proteinExistence type="predicted"/>
<sequence>MRYFIAPTPEEADFPASSANRISLPCMGFLELEDLAPRLTNIFTFLRLPSFIRLWLSADSMRPSAVTYAQQSKAMMLQVRLHILRNPTMPPLFAAVVDWSRQLSVSFSHTRLCPYSSKASICLQTRPKSQPEMRQMLKQIANFLPLEQLRSLDALGIDGKTHERHVAIRVPFPSMQTWRTLLRLLPYYDRSQRWHGRSAASCHRHYALIFNYSARNPSATPEDKRTWKPTASETYPLGCSQSKICQGILARPCYTRGTS</sequence>
<protein>
    <submittedName>
        <fullName evidence="1">Uncharacterized protein</fullName>
    </submittedName>
</protein>
<accession>A0A5C3QSS0</accession>
<evidence type="ECO:0000313" key="1">
    <source>
        <dbReference type="EMBL" id="TFL04398.1"/>
    </source>
</evidence>
<dbReference type="OrthoDB" id="3235815at2759"/>
<evidence type="ECO:0000313" key="2">
    <source>
        <dbReference type="Proteomes" id="UP000305067"/>
    </source>
</evidence>
<dbReference type="STRING" id="1884261.A0A5C3QSS0"/>